<dbReference type="InterPro" id="IPR038718">
    <property type="entry name" value="SNF2-like_sf"/>
</dbReference>
<evidence type="ECO:0000313" key="7">
    <source>
        <dbReference type="Proteomes" id="UP000284706"/>
    </source>
</evidence>
<feature type="domain" description="Helicase ATP-binding" evidence="5">
    <location>
        <begin position="429"/>
        <end position="585"/>
    </location>
</feature>
<evidence type="ECO:0000256" key="1">
    <source>
        <dbReference type="ARBA" id="ARBA00022741"/>
    </source>
</evidence>
<dbReference type="GO" id="GO:0005524">
    <property type="term" value="F:ATP binding"/>
    <property type="evidence" value="ECO:0007669"/>
    <property type="project" value="UniProtKB-KW"/>
</dbReference>
<organism evidence="6 7">
    <name type="scientific">Gymnopilus dilepis</name>
    <dbReference type="NCBI Taxonomy" id="231916"/>
    <lineage>
        <taxon>Eukaryota</taxon>
        <taxon>Fungi</taxon>
        <taxon>Dikarya</taxon>
        <taxon>Basidiomycota</taxon>
        <taxon>Agaricomycotina</taxon>
        <taxon>Agaricomycetes</taxon>
        <taxon>Agaricomycetidae</taxon>
        <taxon>Agaricales</taxon>
        <taxon>Agaricineae</taxon>
        <taxon>Hymenogastraceae</taxon>
        <taxon>Gymnopilus</taxon>
    </lineage>
</organism>
<dbReference type="SMART" id="SM00487">
    <property type="entry name" value="DEXDc"/>
    <property type="match status" value="1"/>
</dbReference>
<sequence length="1143" mass="129419">MSQPWCPSCCAGCTPSSPRSSRGDSPYALGNLFGVGTIALQVSVDLHRQFCSHAHAEDDWHHFDAHAVLPHLSNEDDIVLCQELAFLTKERFVSLTYRASQDGMMVIRVYLIPYDLSNGQGVLRMRKDNVLNPARRYMRGLLPRISQSPEKWDALEQTQEDCFMLPDTTDGRTLADIYSELASPRPDPVQGHGDIAKRLLDFNDDLEGLGMRSTLYRYQRRSVAAMLQKELDLRDVADPLFIPLAAMDGRTFYLQPGTVEVLQDRPRSSPCRGGILCEELGTGKTVMMLSLIVATRNQISSPEPSIIDDRPVMTPLAFRHFPSTEFSTARKRLSPKSAGQRNVPSLVELMLHRARTVPHCDIPRNLTGEEYLRQFSKEEEVLSHPLLSKALHENVPFYLHYLGEPTNRERSQRNKLDRRPRTIYLTSATLIVVPANLLSQWDREIIKHSQIPLRVLILRAKTPMPTIQSLATDYDIILMTYTRFSAEADNRDVSKLHSRPPCLCAEMEGFRVPECKCHTPGVSPFLQIRWKRLVIDEGHVSSTLSTILVPFTKLLSVERRWIVTGTPTTNLLGLSLGSRSVEAKSEAREEYTQTEDVDMDEDLFGGPVDMDFPSSGTQTPSELSSRSPSSQSSPLPESQEDILRPTHMIRQKRTWNKYDREDVNKLGNMITHFIAIPQFSADSKLVSTHIVEPLLDPRGPRPGAIRVLNQVMEMVMIRHRIEDIEQDVLLPPVSQESVLLDLDPYMIKSFNALQAIILINAIDSERTDQDYMFHPRNADALQETLRNMSQILFWHIDEGLYNARQLTAEAHIHIQRAIDRGMPQEDISGLQQAFEHLRSAMEDPLWRAMQEHEDVPYRVTGLDERVYRAWTRTPGQEPGADPEQTGFLHADRILKLHDMVLQKPLIREDNMVAWGRAVAQHDAAFRKAFEESQRRKNKVSRKKSKHNEELSTESLMADSFAKKASAADTLKEMQTELDATMARLQREGEDDSWTAPSTPQVGSPTKRPSALVASSPLTKMRIGSSASAKLNYIINEVQKYSSSEKFLIFSESPLSLAHVAEALELIQVKFLRFTTQIAPQIREQLVLTFETSETYRVFLMELKHGARGLNLISASRVIFCEPVWQADVESQAIKVSNLSIAGT</sequence>
<dbReference type="InterPro" id="IPR001650">
    <property type="entry name" value="Helicase_C-like"/>
</dbReference>
<dbReference type="PANTHER" id="PTHR45626">
    <property type="entry name" value="TRANSCRIPTION TERMINATION FACTOR 2-RELATED"/>
    <property type="match status" value="1"/>
</dbReference>
<feature type="region of interest" description="Disordered" evidence="4">
    <location>
        <begin position="985"/>
        <end position="1010"/>
    </location>
</feature>
<feature type="compositionally biased region" description="Acidic residues" evidence="4">
    <location>
        <begin position="592"/>
        <end position="603"/>
    </location>
</feature>
<dbReference type="InParanoid" id="A0A409VIV1"/>
<feature type="compositionally biased region" description="Polar residues" evidence="4">
    <location>
        <begin position="994"/>
        <end position="1003"/>
    </location>
</feature>
<evidence type="ECO:0000256" key="3">
    <source>
        <dbReference type="ARBA" id="ARBA00022840"/>
    </source>
</evidence>
<dbReference type="PANTHER" id="PTHR45626:SF51">
    <property type="entry name" value="SNF2-RELATED DOMAIN-CONTAINING PROTEIN"/>
    <property type="match status" value="1"/>
</dbReference>
<keyword evidence="1" id="KW-0547">Nucleotide-binding</keyword>
<evidence type="ECO:0000313" key="6">
    <source>
        <dbReference type="EMBL" id="PPQ66204.1"/>
    </source>
</evidence>
<feature type="compositionally biased region" description="Low complexity" evidence="4">
    <location>
        <begin position="620"/>
        <end position="637"/>
    </location>
</feature>
<dbReference type="PROSITE" id="PS51192">
    <property type="entry name" value="HELICASE_ATP_BIND_1"/>
    <property type="match status" value="1"/>
</dbReference>
<gene>
    <name evidence="6" type="ORF">CVT26_011063</name>
</gene>
<feature type="region of interest" description="Disordered" evidence="4">
    <location>
        <begin position="929"/>
        <end position="952"/>
    </location>
</feature>
<dbReference type="EMBL" id="NHYE01005636">
    <property type="protein sequence ID" value="PPQ66204.1"/>
    <property type="molecule type" value="Genomic_DNA"/>
</dbReference>
<dbReference type="Gene3D" id="3.40.50.300">
    <property type="entry name" value="P-loop containing nucleotide triphosphate hydrolases"/>
    <property type="match status" value="1"/>
</dbReference>
<dbReference type="STRING" id="231916.A0A409VIV1"/>
<keyword evidence="7" id="KW-1185">Reference proteome</keyword>
<evidence type="ECO:0000259" key="5">
    <source>
        <dbReference type="PROSITE" id="PS51192"/>
    </source>
</evidence>
<dbReference type="CDD" id="cd18793">
    <property type="entry name" value="SF2_C_SNF"/>
    <property type="match status" value="1"/>
</dbReference>
<proteinExistence type="predicted"/>
<accession>A0A409VIV1</accession>
<dbReference type="Pfam" id="PF00176">
    <property type="entry name" value="SNF2-rel_dom"/>
    <property type="match status" value="1"/>
</dbReference>
<dbReference type="SUPFAM" id="SSF52540">
    <property type="entry name" value="P-loop containing nucleoside triphosphate hydrolases"/>
    <property type="match status" value="2"/>
</dbReference>
<dbReference type="Pfam" id="PF00271">
    <property type="entry name" value="Helicase_C"/>
    <property type="match status" value="1"/>
</dbReference>
<name>A0A409VIV1_9AGAR</name>
<dbReference type="GO" id="GO:0008094">
    <property type="term" value="F:ATP-dependent activity, acting on DNA"/>
    <property type="evidence" value="ECO:0007669"/>
    <property type="project" value="TreeGrafter"/>
</dbReference>
<dbReference type="Proteomes" id="UP000284706">
    <property type="component" value="Unassembled WGS sequence"/>
</dbReference>
<dbReference type="GO" id="GO:0016787">
    <property type="term" value="F:hydrolase activity"/>
    <property type="evidence" value="ECO:0007669"/>
    <property type="project" value="UniProtKB-KW"/>
</dbReference>
<dbReference type="AlphaFoldDB" id="A0A409VIV1"/>
<dbReference type="Gene3D" id="3.40.50.10810">
    <property type="entry name" value="Tandem AAA-ATPase domain"/>
    <property type="match status" value="1"/>
</dbReference>
<comment type="caution">
    <text evidence="6">The sequence shown here is derived from an EMBL/GenBank/DDBJ whole genome shotgun (WGS) entry which is preliminary data.</text>
</comment>
<dbReference type="OrthoDB" id="2801544at2759"/>
<dbReference type="InterPro" id="IPR049730">
    <property type="entry name" value="SNF2/RAD54-like_C"/>
</dbReference>
<dbReference type="InterPro" id="IPR000330">
    <property type="entry name" value="SNF2_N"/>
</dbReference>
<dbReference type="InterPro" id="IPR014001">
    <property type="entry name" value="Helicase_ATP-bd"/>
</dbReference>
<keyword evidence="3" id="KW-0067">ATP-binding</keyword>
<evidence type="ECO:0000256" key="2">
    <source>
        <dbReference type="ARBA" id="ARBA00022801"/>
    </source>
</evidence>
<protein>
    <recommendedName>
        <fullName evidence="5">Helicase ATP-binding domain-containing protein</fullName>
    </recommendedName>
</protein>
<dbReference type="InterPro" id="IPR027417">
    <property type="entry name" value="P-loop_NTPase"/>
</dbReference>
<dbReference type="GO" id="GO:0005634">
    <property type="term" value="C:nucleus"/>
    <property type="evidence" value="ECO:0007669"/>
    <property type="project" value="TreeGrafter"/>
</dbReference>
<feature type="region of interest" description="Disordered" evidence="4">
    <location>
        <begin position="585"/>
        <end position="646"/>
    </location>
</feature>
<evidence type="ECO:0000256" key="4">
    <source>
        <dbReference type="SAM" id="MobiDB-lite"/>
    </source>
</evidence>
<keyword evidence="2" id="KW-0378">Hydrolase</keyword>
<dbReference type="GO" id="GO:0006281">
    <property type="term" value="P:DNA repair"/>
    <property type="evidence" value="ECO:0007669"/>
    <property type="project" value="TreeGrafter"/>
</dbReference>
<reference evidence="6 7" key="1">
    <citation type="journal article" date="2018" name="Evol. Lett.">
        <title>Horizontal gene cluster transfer increased hallucinogenic mushroom diversity.</title>
        <authorList>
            <person name="Reynolds H.T."/>
            <person name="Vijayakumar V."/>
            <person name="Gluck-Thaler E."/>
            <person name="Korotkin H.B."/>
            <person name="Matheny P.B."/>
            <person name="Slot J.C."/>
        </authorList>
    </citation>
    <scope>NUCLEOTIDE SEQUENCE [LARGE SCALE GENOMIC DNA]</scope>
    <source>
        <strain evidence="6 7">SRW20</strain>
    </source>
</reference>
<dbReference type="InterPro" id="IPR050628">
    <property type="entry name" value="SNF2_RAD54_helicase_TF"/>
</dbReference>
<feature type="compositionally biased region" description="Basic residues" evidence="4">
    <location>
        <begin position="935"/>
        <end position="945"/>
    </location>
</feature>